<evidence type="ECO:0000259" key="1">
    <source>
        <dbReference type="SMART" id="SM00507"/>
    </source>
</evidence>
<gene>
    <name evidence="2" type="ORF">GCM10023082_26750</name>
</gene>
<proteinExistence type="predicted"/>
<reference evidence="3" key="1">
    <citation type="journal article" date="2019" name="Int. J. Syst. Evol. Microbiol.">
        <title>The Global Catalogue of Microorganisms (GCM) 10K type strain sequencing project: providing services to taxonomists for standard genome sequencing and annotation.</title>
        <authorList>
            <consortium name="The Broad Institute Genomics Platform"/>
            <consortium name="The Broad Institute Genome Sequencing Center for Infectious Disease"/>
            <person name="Wu L."/>
            <person name="Ma J."/>
        </authorList>
    </citation>
    <scope>NUCLEOTIDE SEQUENCE [LARGE SCALE GENOMIC DNA]</scope>
    <source>
        <strain evidence="3">JCM 30846</strain>
    </source>
</reference>
<sequence>MPTAPPSRCTEPGCRTLTPRGKCPAHQRPGWAGRDDKAARYGISSGRWRTLKARTGERDNWTCYRCGIPQDQLLADDPDAEPLQLDHITPVAEGGSVEDPDNLGLICVPCHTAKSAAEAARGNERRRARRQQP</sequence>
<dbReference type="Proteomes" id="UP001499884">
    <property type="component" value="Unassembled WGS sequence"/>
</dbReference>
<protein>
    <recommendedName>
        <fullName evidence="1">HNH nuclease domain-containing protein</fullName>
    </recommendedName>
</protein>
<dbReference type="Gene3D" id="1.10.30.50">
    <property type="match status" value="1"/>
</dbReference>
<dbReference type="InterPro" id="IPR003615">
    <property type="entry name" value="HNH_nuc"/>
</dbReference>
<dbReference type="InterPro" id="IPR002711">
    <property type="entry name" value="HNH"/>
</dbReference>
<dbReference type="EMBL" id="BAABEP010000014">
    <property type="protein sequence ID" value="GAA3727433.1"/>
    <property type="molecule type" value="Genomic_DNA"/>
</dbReference>
<organism evidence="2 3">
    <name type="scientific">Streptomyces tremellae</name>
    <dbReference type="NCBI Taxonomy" id="1124239"/>
    <lineage>
        <taxon>Bacteria</taxon>
        <taxon>Bacillati</taxon>
        <taxon>Actinomycetota</taxon>
        <taxon>Actinomycetes</taxon>
        <taxon>Kitasatosporales</taxon>
        <taxon>Streptomycetaceae</taxon>
        <taxon>Streptomyces</taxon>
    </lineage>
</organism>
<dbReference type="CDD" id="cd00085">
    <property type="entry name" value="HNHc"/>
    <property type="match status" value="1"/>
</dbReference>
<dbReference type="SMART" id="SM00507">
    <property type="entry name" value="HNHc"/>
    <property type="match status" value="1"/>
</dbReference>
<dbReference type="Pfam" id="PF01844">
    <property type="entry name" value="HNH"/>
    <property type="match status" value="1"/>
</dbReference>
<comment type="caution">
    <text evidence="2">The sequence shown here is derived from an EMBL/GenBank/DDBJ whole genome shotgun (WGS) entry which is preliminary data.</text>
</comment>
<feature type="domain" description="HNH nuclease" evidence="1">
    <location>
        <begin position="50"/>
        <end position="112"/>
    </location>
</feature>
<evidence type="ECO:0000313" key="2">
    <source>
        <dbReference type="EMBL" id="GAA3727433.1"/>
    </source>
</evidence>
<dbReference type="RefSeq" id="WP_345645783.1">
    <property type="nucleotide sequence ID" value="NZ_BAABEP010000014.1"/>
</dbReference>
<keyword evidence="3" id="KW-1185">Reference proteome</keyword>
<evidence type="ECO:0000313" key="3">
    <source>
        <dbReference type="Proteomes" id="UP001499884"/>
    </source>
</evidence>
<name>A0ABP7F130_9ACTN</name>
<accession>A0ABP7F130</accession>